<evidence type="ECO:0000259" key="2">
    <source>
        <dbReference type="Pfam" id="PF13556"/>
    </source>
</evidence>
<dbReference type="InterPro" id="IPR041522">
    <property type="entry name" value="CdaR_GGDEF"/>
</dbReference>
<dbReference type="Pfam" id="PF17853">
    <property type="entry name" value="GGDEF_2"/>
    <property type="match status" value="1"/>
</dbReference>
<dbReference type="AlphaFoldDB" id="A0A2J7YPV6"/>
<protein>
    <recommendedName>
        <fullName evidence="6">PucR family transcriptional regulator</fullName>
    </recommendedName>
</protein>
<dbReference type="PANTHER" id="PTHR33744">
    <property type="entry name" value="CARBOHYDRATE DIACID REGULATOR"/>
    <property type="match status" value="1"/>
</dbReference>
<organism evidence="4 5">
    <name type="scientific">Streptomyces malaysiensis</name>
    <dbReference type="NCBI Taxonomy" id="92644"/>
    <lineage>
        <taxon>Bacteria</taxon>
        <taxon>Bacillati</taxon>
        <taxon>Actinomycetota</taxon>
        <taxon>Actinomycetes</taxon>
        <taxon>Kitasatosporales</taxon>
        <taxon>Streptomycetaceae</taxon>
        <taxon>Streptomyces</taxon>
        <taxon>Streptomyces violaceusniger group</taxon>
    </lineage>
</organism>
<dbReference type="Pfam" id="PF13556">
    <property type="entry name" value="HTH_30"/>
    <property type="match status" value="1"/>
</dbReference>
<dbReference type="EMBL" id="LJIW01000002">
    <property type="protein sequence ID" value="PNG90052.1"/>
    <property type="molecule type" value="Genomic_DNA"/>
</dbReference>
<comment type="similarity">
    <text evidence="1">Belongs to the CdaR family.</text>
</comment>
<evidence type="ECO:0000313" key="4">
    <source>
        <dbReference type="EMBL" id="PNG90052.1"/>
    </source>
</evidence>
<gene>
    <name evidence="4" type="ORF">SMF913_25517</name>
</gene>
<evidence type="ECO:0000313" key="5">
    <source>
        <dbReference type="Proteomes" id="UP000236520"/>
    </source>
</evidence>
<proteinExistence type="inferred from homology"/>
<dbReference type="RefSeq" id="WP_102935954.1">
    <property type="nucleotide sequence ID" value="NZ_LJIW01000002.1"/>
</dbReference>
<keyword evidence="5" id="KW-1185">Reference proteome</keyword>
<dbReference type="PANTHER" id="PTHR33744:SF17">
    <property type="entry name" value="CONSERVED PROTEIN"/>
    <property type="match status" value="1"/>
</dbReference>
<evidence type="ECO:0000256" key="1">
    <source>
        <dbReference type="ARBA" id="ARBA00006754"/>
    </source>
</evidence>
<feature type="domain" description="CdaR GGDEF-like" evidence="3">
    <location>
        <begin position="331"/>
        <end position="421"/>
    </location>
</feature>
<sequence length="547" mass="57966">MPKGDSISAVLERLGNSLLTHEAGPAGETHVFEHVTVLSPIDDVPIPTGALVLGVGVQGAHGIAELLGRIGAAGASALVVRAPAEIDSDVHALATKESISVLSLVGGASWLHLATLLRPQSADGEDRWTAVGTADAELDLFKIANSLSGLLDAPVTIEDRGSRILAFSADQARADEARKASVLGQQVPNVYQTSLTSLGIFRKVYTSARPLFIEPFVPGAQPRVACRVAAGDELLGSIWAVAEEPLSAVHEEAMMAAANVAAIAMLRSRIAADAAHRIRLATVAALLEGGHPAWQAAQKLCSPRAVAGGYVLAAGLPSEGRAPSSPTATAGLDHVANSLMMLLRGELPSTICALLGETIYGVVPTCADETVDLSAIRRLTSGFVQRLGRDWRRLVIGIGAPVDRLADLNRSRDDADLVLRVLRSSAGTSTGAGTGAGTPQLRVATREDVYARSLLLRLSDLLAGDVPGYAGPLDRLRDYDQTHDSALLQTLRCWLDNFGDISAASECLHIHKNTLRYRLKRIAEVTRADLNDAETRFELMLQFRLEY</sequence>
<reference evidence="4 5" key="1">
    <citation type="submission" date="2015-09" db="EMBL/GenBank/DDBJ databases">
        <title>Genome sequence, genome mining and natural product profiling of a biocontrol bacterium Streptomyces malaysiensis F913.</title>
        <authorList>
            <person name="Xu Y."/>
            <person name="Wei J."/>
            <person name="Xie J."/>
            <person name="Li T."/>
            <person name="Zhou Z."/>
        </authorList>
    </citation>
    <scope>NUCLEOTIDE SEQUENCE [LARGE SCALE GENOMIC DNA]</scope>
    <source>
        <strain evidence="4 5">F913</strain>
    </source>
</reference>
<evidence type="ECO:0008006" key="6">
    <source>
        <dbReference type="Google" id="ProtNLM"/>
    </source>
</evidence>
<dbReference type="InterPro" id="IPR042070">
    <property type="entry name" value="PucR_C-HTH_sf"/>
</dbReference>
<feature type="domain" description="PucR C-terminal helix-turn-helix" evidence="2">
    <location>
        <begin position="487"/>
        <end position="544"/>
    </location>
</feature>
<accession>A0A2J7YPV6</accession>
<name>A0A2J7YPV6_STRMQ</name>
<dbReference type="Gene3D" id="1.10.10.2840">
    <property type="entry name" value="PucR C-terminal helix-turn-helix domain"/>
    <property type="match status" value="1"/>
</dbReference>
<evidence type="ECO:0000259" key="3">
    <source>
        <dbReference type="Pfam" id="PF17853"/>
    </source>
</evidence>
<dbReference type="InterPro" id="IPR025736">
    <property type="entry name" value="PucR_C-HTH_dom"/>
</dbReference>
<comment type="caution">
    <text evidence="4">The sequence shown here is derived from an EMBL/GenBank/DDBJ whole genome shotgun (WGS) entry which is preliminary data.</text>
</comment>
<dbReference type="InterPro" id="IPR051448">
    <property type="entry name" value="CdaR-like_regulators"/>
</dbReference>
<dbReference type="Proteomes" id="UP000236520">
    <property type="component" value="Unassembled WGS sequence"/>
</dbReference>